<dbReference type="Proteomes" id="UP000002494">
    <property type="component" value="Chromosome 18"/>
</dbReference>
<protein>
    <recommendedName>
        <fullName evidence="4">Small integral membrane protein 33</fullName>
    </recommendedName>
</protein>
<name>A0ABK0M0I0_RAT</name>
<evidence type="ECO:0008006" key="4">
    <source>
        <dbReference type="Google" id="ProtNLM"/>
    </source>
</evidence>
<keyword evidence="3" id="KW-1185">Reference proteome</keyword>
<proteinExistence type="predicted"/>
<keyword evidence="1" id="KW-0472">Membrane</keyword>
<keyword evidence="1" id="KW-0812">Transmembrane</keyword>
<evidence type="ECO:0000313" key="3">
    <source>
        <dbReference type="Proteomes" id="UP000002494"/>
    </source>
</evidence>
<reference evidence="2" key="2">
    <citation type="submission" date="2025-08" db="UniProtKB">
        <authorList>
            <consortium name="Ensembl"/>
        </authorList>
    </citation>
    <scope>IDENTIFICATION</scope>
    <source>
        <strain evidence="2">Brown Norway</strain>
    </source>
</reference>
<feature type="transmembrane region" description="Helical" evidence="1">
    <location>
        <begin position="91"/>
        <end position="112"/>
    </location>
</feature>
<dbReference type="PANTHER" id="PTHR37873">
    <property type="entry name" value="SMALL INTEGRAL MEMBRANE PROTEIN 33"/>
    <property type="match status" value="1"/>
</dbReference>
<dbReference type="Ensembl" id="ENSRNOT00000170480.1">
    <property type="protein sequence ID" value="ENSRNOP00000112338.1"/>
    <property type="gene ID" value="ENSRNOG00000079652.1"/>
</dbReference>
<dbReference type="GeneTree" id="ENSGT00390000006836"/>
<evidence type="ECO:0000313" key="2">
    <source>
        <dbReference type="Ensembl" id="ENSRNOP00000112338.1"/>
    </source>
</evidence>
<dbReference type="InterPro" id="IPR038803">
    <property type="entry name" value="SMIM33"/>
</dbReference>
<keyword evidence="1" id="KW-1133">Transmembrane helix</keyword>
<evidence type="ECO:0000256" key="1">
    <source>
        <dbReference type="SAM" id="Phobius"/>
    </source>
</evidence>
<reference evidence="2" key="1">
    <citation type="submission" date="2024-01" db="EMBL/GenBank/DDBJ databases">
        <title>GRCr8: a new rat reference genome assembly contstructed from accurate long reads and long range scaffolding.</title>
        <authorList>
            <person name="Doris P.A."/>
            <person name="Kalbfleisch T."/>
            <person name="Li K."/>
            <person name="Howe K."/>
            <person name="Wood J."/>
        </authorList>
    </citation>
    <scope>NUCLEOTIDE SEQUENCE [LARGE SCALE GENOMIC DNA]</scope>
    <source>
        <strain evidence="2">Brown Norway</strain>
    </source>
</reference>
<dbReference type="PANTHER" id="PTHR37873:SF1">
    <property type="entry name" value="SMALL INTEGRAL MEMBRANE PROTEIN 33"/>
    <property type="match status" value="1"/>
</dbReference>
<accession>A0ABK0M0I0</accession>
<sequence>MSAGKNSEGVCRGCVLAEEPHRRGRQLRVGTGLEQGALPLLVSSPKRTQRQPWMMHQDGYYPPPSPLVNGSLDQEPLRQLPDMSPRGGGGLPLLAAITAAFVLLAICIVLVVRLGPMLHQGRATLLTEPPVLKPENGIYLIHWRLLSLQDSYTESQQRLFIPHSGPALEGHRSSIDEVTYL</sequence>
<reference evidence="2" key="3">
    <citation type="submission" date="2025-09" db="UniProtKB">
        <authorList>
            <consortium name="Ensembl"/>
        </authorList>
    </citation>
    <scope>IDENTIFICATION</scope>
    <source>
        <strain evidence="2">Brown Norway</strain>
    </source>
</reference>
<organism evidence="2 3">
    <name type="scientific">Rattus norvegicus</name>
    <name type="common">Rat</name>
    <dbReference type="NCBI Taxonomy" id="10116"/>
    <lineage>
        <taxon>Eukaryota</taxon>
        <taxon>Metazoa</taxon>
        <taxon>Chordata</taxon>
        <taxon>Craniata</taxon>
        <taxon>Vertebrata</taxon>
        <taxon>Euteleostomi</taxon>
        <taxon>Mammalia</taxon>
        <taxon>Eutheria</taxon>
        <taxon>Euarchontoglires</taxon>
        <taxon>Glires</taxon>
        <taxon>Rodentia</taxon>
        <taxon>Myomorpha</taxon>
        <taxon>Muroidea</taxon>
        <taxon>Muridae</taxon>
        <taxon>Murinae</taxon>
        <taxon>Rattus</taxon>
    </lineage>
</organism>